<comment type="pathway">
    <text evidence="4 20">Cell wall biogenesis; peptidoglycan biosynthesis.</text>
</comment>
<evidence type="ECO:0000256" key="10">
    <source>
        <dbReference type="ARBA" id="ARBA00022630"/>
    </source>
</evidence>
<evidence type="ECO:0000256" key="19">
    <source>
        <dbReference type="ARBA" id="ARBA00048914"/>
    </source>
</evidence>
<keyword evidence="16 20" id="KW-0131">Cell cycle</keyword>
<dbReference type="NCBIfam" id="NF000755">
    <property type="entry name" value="PRK00046.1"/>
    <property type="match status" value="1"/>
</dbReference>
<dbReference type="OrthoDB" id="9804753at2"/>
<dbReference type="GO" id="GO:0008360">
    <property type="term" value="P:regulation of cell shape"/>
    <property type="evidence" value="ECO:0007669"/>
    <property type="project" value="UniProtKB-KW"/>
</dbReference>
<evidence type="ECO:0000256" key="15">
    <source>
        <dbReference type="ARBA" id="ARBA00023002"/>
    </source>
</evidence>
<proteinExistence type="inferred from homology"/>
<keyword evidence="14 20" id="KW-0573">Peptidoglycan synthesis</keyword>
<dbReference type="GO" id="GO:0051301">
    <property type="term" value="P:cell division"/>
    <property type="evidence" value="ECO:0007669"/>
    <property type="project" value="UniProtKB-KW"/>
</dbReference>
<dbReference type="InterPro" id="IPR016167">
    <property type="entry name" value="FAD-bd_PCMH_sub1"/>
</dbReference>
<feature type="domain" description="FAD-binding PCMH-type" evidence="21">
    <location>
        <begin position="17"/>
        <end position="187"/>
    </location>
</feature>
<dbReference type="PROSITE" id="PS51387">
    <property type="entry name" value="FAD_PCMH"/>
    <property type="match status" value="1"/>
</dbReference>
<dbReference type="InterPro" id="IPR011601">
    <property type="entry name" value="MurB_C"/>
</dbReference>
<gene>
    <name evidence="20 22" type="primary">murB</name>
    <name evidence="22" type="ORF">VTH8203_04684</name>
</gene>
<evidence type="ECO:0000256" key="18">
    <source>
        <dbReference type="ARBA" id="ARBA00031026"/>
    </source>
</evidence>
<keyword evidence="15 20" id="KW-0560">Oxidoreductase</keyword>
<evidence type="ECO:0000256" key="1">
    <source>
        <dbReference type="ARBA" id="ARBA00001974"/>
    </source>
</evidence>
<feature type="active site" evidence="20">
    <location>
        <position position="328"/>
    </location>
</feature>
<keyword evidence="10 20" id="KW-0285">Flavoprotein</keyword>
<keyword evidence="17 20" id="KW-0961">Cell wall biogenesis/degradation</keyword>
<evidence type="ECO:0000256" key="13">
    <source>
        <dbReference type="ARBA" id="ARBA00022960"/>
    </source>
</evidence>
<dbReference type="GO" id="GO:0071949">
    <property type="term" value="F:FAD binding"/>
    <property type="evidence" value="ECO:0007669"/>
    <property type="project" value="InterPro"/>
</dbReference>
<dbReference type="Gene3D" id="3.30.43.10">
    <property type="entry name" value="Uridine Diphospho-n-acetylenolpyruvylglucosamine Reductase, domain 2"/>
    <property type="match status" value="1"/>
</dbReference>
<name>A0A240EQP8_9VIBR</name>
<comment type="catalytic activity">
    <reaction evidence="19 20">
        <text>UDP-N-acetyl-alpha-D-muramate + NADP(+) = UDP-N-acetyl-3-O-(1-carboxyvinyl)-alpha-D-glucosamine + NADPH + H(+)</text>
        <dbReference type="Rhea" id="RHEA:12248"/>
        <dbReference type="ChEBI" id="CHEBI:15378"/>
        <dbReference type="ChEBI" id="CHEBI:57783"/>
        <dbReference type="ChEBI" id="CHEBI:58349"/>
        <dbReference type="ChEBI" id="CHEBI:68483"/>
        <dbReference type="ChEBI" id="CHEBI:70757"/>
        <dbReference type="EC" id="1.3.1.98"/>
    </reaction>
</comment>
<dbReference type="InterPro" id="IPR006094">
    <property type="entry name" value="Oxid_FAD_bind_N"/>
</dbReference>
<evidence type="ECO:0000256" key="3">
    <source>
        <dbReference type="ARBA" id="ARBA00004496"/>
    </source>
</evidence>
<dbReference type="Pfam" id="PF01565">
    <property type="entry name" value="FAD_binding_4"/>
    <property type="match status" value="1"/>
</dbReference>
<dbReference type="GO" id="GO:0071555">
    <property type="term" value="P:cell wall organization"/>
    <property type="evidence" value="ECO:0007669"/>
    <property type="project" value="UniProtKB-KW"/>
</dbReference>
<keyword evidence="11 20" id="KW-0274">FAD</keyword>
<evidence type="ECO:0000256" key="9">
    <source>
        <dbReference type="ARBA" id="ARBA00022618"/>
    </source>
</evidence>
<reference evidence="23" key="1">
    <citation type="submission" date="2016-06" db="EMBL/GenBank/DDBJ databases">
        <authorList>
            <person name="Rodrigo-Torres L."/>
            <person name="Arahal R.D."/>
            <person name="Lucena T."/>
        </authorList>
    </citation>
    <scope>NUCLEOTIDE SEQUENCE [LARGE SCALE GENOMIC DNA]</scope>
    <source>
        <strain evidence="23">CECT8203</strain>
    </source>
</reference>
<dbReference type="InterPro" id="IPR003170">
    <property type="entry name" value="MurB"/>
</dbReference>
<evidence type="ECO:0000256" key="6">
    <source>
        <dbReference type="ARBA" id="ARBA00012518"/>
    </source>
</evidence>
<evidence type="ECO:0000313" key="22">
    <source>
        <dbReference type="EMBL" id="SNX51007.1"/>
    </source>
</evidence>
<dbReference type="InterPro" id="IPR016166">
    <property type="entry name" value="FAD-bd_PCMH"/>
</dbReference>
<keyword evidence="23" id="KW-1185">Reference proteome</keyword>
<dbReference type="Proteomes" id="UP000219336">
    <property type="component" value="Unassembled WGS sequence"/>
</dbReference>
<dbReference type="EMBL" id="OANU01000192">
    <property type="protein sequence ID" value="SNX51007.1"/>
    <property type="molecule type" value="Genomic_DNA"/>
</dbReference>
<dbReference type="Gene3D" id="3.90.78.10">
    <property type="entry name" value="UDP-N-acetylenolpyruvoylglucosamine reductase, C-terminal domain"/>
    <property type="match status" value="1"/>
</dbReference>
<dbReference type="PANTHER" id="PTHR21071:SF4">
    <property type="entry name" value="UDP-N-ACETYLENOLPYRUVOYLGLUCOSAMINE REDUCTASE"/>
    <property type="match status" value="1"/>
</dbReference>
<keyword evidence="9 20" id="KW-0132">Cell division</keyword>
<dbReference type="PANTHER" id="PTHR21071">
    <property type="entry name" value="UDP-N-ACETYLENOLPYRUVOYLGLUCOSAMINE REDUCTASE"/>
    <property type="match status" value="1"/>
</dbReference>
<evidence type="ECO:0000313" key="23">
    <source>
        <dbReference type="Proteomes" id="UP000219336"/>
    </source>
</evidence>
<comment type="subcellular location">
    <subcellularLocation>
        <location evidence="3 20">Cytoplasm</location>
    </subcellularLocation>
</comment>
<dbReference type="SUPFAM" id="SSF56194">
    <property type="entry name" value="Uridine diphospho-N-Acetylenolpyruvylglucosamine reductase, MurB, C-terminal domain"/>
    <property type="match status" value="1"/>
</dbReference>
<comment type="similarity">
    <text evidence="5 20">Belongs to the MurB family.</text>
</comment>
<evidence type="ECO:0000256" key="16">
    <source>
        <dbReference type="ARBA" id="ARBA00023306"/>
    </source>
</evidence>
<evidence type="ECO:0000256" key="11">
    <source>
        <dbReference type="ARBA" id="ARBA00022827"/>
    </source>
</evidence>
<dbReference type="EC" id="1.3.1.98" evidence="6 20"/>
<evidence type="ECO:0000256" key="2">
    <source>
        <dbReference type="ARBA" id="ARBA00003921"/>
    </source>
</evidence>
<protein>
    <recommendedName>
        <fullName evidence="7 20">UDP-N-acetylenolpyruvoylglucosamine reductase</fullName>
        <ecNumber evidence="6 20">1.3.1.98</ecNumber>
    </recommendedName>
    <alternativeName>
        <fullName evidence="18 20">UDP-N-acetylmuramate dehydrogenase</fullName>
    </alternativeName>
</protein>
<dbReference type="GO" id="GO:0009252">
    <property type="term" value="P:peptidoglycan biosynthetic process"/>
    <property type="evidence" value="ECO:0007669"/>
    <property type="project" value="UniProtKB-UniRule"/>
</dbReference>
<accession>A0A240EQP8</accession>
<keyword evidence="13 20" id="KW-0133">Cell shape</keyword>
<keyword evidence="8 20" id="KW-0963">Cytoplasm</keyword>
<dbReference type="Gene3D" id="3.30.465.10">
    <property type="match status" value="1"/>
</dbReference>
<evidence type="ECO:0000256" key="17">
    <source>
        <dbReference type="ARBA" id="ARBA00023316"/>
    </source>
</evidence>
<evidence type="ECO:0000259" key="21">
    <source>
        <dbReference type="PROSITE" id="PS51387"/>
    </source>
</evidence>
<dbReference type="GO" id="GO:0005829">
    <property type="term" value="C:cytosol"/>
    <property type="evidence" value="ECO:0007669"/>
    <property type="project" value="TreeGrafter"/>
</dbReference>
<dbReference type="GO" id="GO:0008762">
    <property type="term" value="F:UDP-N-acetylmuramate dehydrogenase activity"/>
    <property type="evidence" value="ECO:0007669"/>
    <property type="project" value="UniProtKB-UniRule"/>
</dbReference>
<dbReference type="Pfam" id="PF02873">
    <property type="entry name" value="MurB_C"/>
    <property type="match status" value="1"/>
</dbReference>
<dbReference type="InterPro" id="IPR036318">
    <property type="entry name" value="FAD-bd_PCMH-like_sf"/>
</dbReference>
<evidence type="ECO:0000256" key="8">
    <source>
        <dbReference type="ARBA" id="ARBA00022490"/>
    </source>
</evidence>
<dbReference type="RefSeq" id="WP_096995841.1">
    <property type="nucleotide sequence ID" value="NZ_JBHSII010000001.1"/>
</dbReference>
<evidence type="ECO:0000256" key="14">
    <source>
        <dbReference type="ARBA" id="ARBA00022984"/>
    </source>
</evidence>
<comment type="cofactor">
    <cofactor evidence="1 20">
        <name>FAD</name>
        <dbReference type="ChEBI" id="CHEBI:57692"/>
    </cofactor>
</comment>
<feature type="active site" description="Proton donor" evidence="20">
    <location>
        <position position="233"/>
    </location>
</feature>
<dbReference type="AlphaFoldDB" id="A0A240EQP8"/>
<feature type="active site" evidence="20">
    <location>
        <position position="163"/>
    </location>
</feature>
<sequence>MQTENNAQLRPFHTFGISQQCQVLVEAESIDDLKAIYQNPDWQTLPKLMLGKGSNMLFTKPYQGVVVVNRLRGISYSSTDTEHLLHVSGGEDWPSLVAWCIEQGYAGIENLALIPGCAGSAPIQNIGAYGLELQQICDYVEYLCLESFTVKRLSSEQCRFGYRDSIFKHELKEQAIVTAIGLKLNKSWQPILSYGPLQSLHIESTTPKEVFDVIVSVRKEKLPDPAITGNAGSFFKNPIVSMEQYDVLKVQFPDLVAYPSGNDMKLAAGWLIDQCGLKGHTIGGAMVHPKQALVLVNANDAKAEDILALAAYVRNRVLTTFNVELEHEVRFMDAKQEVYLKDLL</sequence>
<dbReference type="InterPro" id="IPR036635">
    <property type="entry name" value="MurB_C_sf"/>
</dbReference>
<evidence type="ECO:0000256" key="7">
    <source>
        <dbReference type="ARBA" id="ARBA00015188"/>
    </source>
</evidence>
<dbReference type="HAMAP" id="MF_00037">
    <property type="entry name" value="MurB"/>
    <property type="match status" value="1"/>
</dbReference>
<dbReference type="InterPro" id="IPR016169">
    <property type="entry name" value="FAD-bd_PCMH_sub2"/>
</dbReference>
<evidence type="ECO:0000256" key="12">
    <source>
        <dbReference type="ARBA" id="ARBA00022857"/>
    </source>
</evidence>
<comment type="function">
    <text evidence="2 20">Cell wall formation.</text>
</comment>
<evidence type="ECO:0000256" key="4">
    <source>
        <dbReference type="ARBA" id="ARBA00004752"/>
    </source>
</evidence>
<dbReference type="NCBIfam" id="TIGR00179">
    <property type="entry name" value="murB"/>
    <property type="match status" value="1"/>
</dbReference>
<dbReference type="SUPFAM" id="SSF56176">
    <property type="entry name" value="FAD-binding/transporter-associated domain-like"/>
    <property type="match status" value="1"/>
</dbReference>
<evidence type="ECO:0000256" key="5">
    <source>
        <dbReference type="ARBA" id="ARBA00010485"/>
    </source>
</evidence>
<keyword evidence="12 20" id="KW-0521">NADP</keyword>
<evidence type="ECO:0000256" key="20">
    <source>
        <dbReference type="HAMAP-Rule" id="MF_00037"/>
    </source>
</evidence>
<dbReference type="UniPathway" id="UPA00219"/>
<organism evidence="22 23">
    <name type="scientific">Vibrio thalassae</name>
    <dbReference type="NCBI Taxonomy" id="1243014"/>
    <lineage>
        <taxon>Bacteria</taxon>
        <taxon>Pseudomonadati</taxon>
        <taxon>Pseudomonadota</taxon>
        <taxon>Gammaproteobacteria</taxon>
        <taxon>Vibrionales</taxon>
        <taxon>Vibrionaceae</taxon>
        <taxon>Vibrio</taxon>
    </lineage>
</organism>